<dbReference type="PANTHER" id="PTHR10509:SF14">
    <property type="entry name" value="CAFFEOYL-COA O-METHYLTRANSFERASE 3-RELATED"/>
    <property type="match status" value="1"/>
</dbReference>
<dbReference type="InParanoid" id="A0A166AEB1"/>
<keyword evidence="2 5" id="KW-0808">Transferase</keyword>
<dbReference type="InterPro" id="IPR002935">
    <property type="entry name" value="SAM_O-MeTrfase"/>
</dbReference>
<dbReference type="CDD" id="cd02440">
    <property type="entry name" value="AdoMet_MTases"/>
    <property type="match status" value="1"/>
</dbReference>
<dbReference type="OrthoDB" id="10251242at2759"/>
<organism evidence="5 6">
    <name type="scientific">Exidia glandulosa HHB12029</name>
    <dbReference type="NCBI Taxonomy" id="1314781"/>
    <lineage>
        <taxon>Eukaryota</taxon>
        <taxon>Fungi</taxon>
        <taxon>Dikarya</taxon>
        <taxon>Basidiomycota</taxon>
        <taxon>Agaricomycotina</taxon>
        <taxon>Agaricomycetes</taxon>
        <taxon>Auriculariales</taxon>
        <taxon>Exidiaceae</taxon>
        <taxon>Exidia</taxon>
    </lineage>
</organism>
<dbReference type="AlphaFoldDB" id="A0A166AEB1"/>
<reference evidence="5 6" key="1">
    <citation type="journal article" date="2016" name="Mol. Biol. Evol.">
        <title>Comparative Genomics of Early-Diverging Mushroom-Forming Fungi Provides Insights into the Origins of Lignocellulose Decay Capabilities.</title>
        <authorList>
            <person name="Nagy L.G."/>
            <person name="Riley R."/>
            <person name="Tritt A."/>
            <person name="Adam C."/>
            <person name="Daum C."/>
            <person name="Floudas D."/>
            <person name="Sun H."/>
            <person name="Yadav J.S."/>
            <person name="Pangilinan J."/>
            <person name="Larsson K.H."/>
            <person name="Matsuura K."/>
            <person name="Barry K."/>
            <person name="Labutti K."/>
            <person name="Kuo R."/>
            <person name="Ohm R.A."/>
            <person name="Bhattacharya S.S."/>
            <person name="Shirouzu T."/>
            <person name="Yoshinaga Y."/>
            <person name="Martin F.M."/>
            <person name="Grigoriev I.V."/>
            <person name="Hibbett D.S."/>
        </authorList>
    </citation>
    <scope>NUCLEOTIDE SEQUENCE [LARGE SCALE GENOMIC DNA]</scope>
    <source>
        <strain evidence="5 6">HHB12029</strain>
    </source>
</reference>
<proteinExistence type="inferred from homology"/>
<dbReference type="Gene3D" id="3.40.50.150">
    <property type="entry name" value="Vaccinia Virus protein VP39"/>
    <property type="match status" value="1"/>
</dbReference>
<name>A0A166AEB1_EXIGL</name>
<dbReference type="PANTHER" id="PTHR10509">
    <property type="entry name" value="O-METHYLTRANSFERASE-RELATED"/>
    <property type="match status" value="1"/>
</dbReference>
<evidence type="ECO:0000256" key="4">
    <source>
        <dbReference type="ARBA" id="ARBA00023453"/>
    </source>
</evidence>
<dbReference type="PROSITE" id="PS51682">
    <property type="entry name" value="SAM_OMT_I"/>
    <property type="match status" value="1"/>
</dbReference>
<dbReference type="SUPFAM" id="SSF53335">
    <property type="entry name" value="S-adenosyl-L-methionine-dependent methyltransferases"/>
    <property type="match status" value="1"/>
</dbReference>
<gene>
    <name evidence="5" type="ORF">EXIGLDRAFT_719702</name>
</gene>
<dbReference type="GO" id="GO:0008757">
    <property type="term" value="F:S-adenosylmethionine-dependent methyltransferase activity"/>
    <property type="evidence" value="ECO:0007669"/>
    <property type="project" value="TreeGrafter"/>
</dbReference>
<dbReference type="InterPro" id="IPR050362">
    <property type="entry name" value="Cation-dep_OMT"/>
</dbReference>
<evidence type="ECO:0000313" key="5">
    <source>
        <dbReference type="EMBL" id="KZV91069.1"/>
    </source>
</evidence>
<keyword evidence="6" id="KW-1185">Reference proteome</keyword>
<dbReference type="GO" id="GO:0032259">
    <property type="term" value="P:methylation"/>
    <property type="evidence" value="ECO:0007669"/>
    <property type="project" value="UniProtKB-KW"/>
</dbReference>
<dbReference type="Pfam" id="PF01596">
    <property type="entry name" value="Methyltransf_3"/>
    <property type="match status" value="1"/>
</dbReference>
<accession>A0A166AEB1</accession>
<evidence type="ECO:0000256" key="1">
    <source>
        <dbReference type="ARBA" id="ARBA00022603"/>
    </source>
</evidence>
<dbReference type="FunCoup" id="A0A166AEB1">
    <property type="interactions" value="95"/>
</dbReference>
<dbReference type="GO" id="GO:0008171">
    <property type="term" value="F:O-methyltransferase activity"/>
    <property type="evidence" value="ECO:0007669"/>
    <property type="project" value="InterPro"/>
</dbReference>
<dbReference type="Proteomes" id="UP000077266">
    <property type="component" value="Unassembled WGS sequence"/>
</dbReference>
<dbReference type="EMBL" id="KV426035">
    <property type="protein sequence ID" value="KZV91069.1"/>
    <property type="molecule type" value="Genomic_DNA"/>
</dbReference>
<evidence type="ECO:0000256" key="3">
    <source>
        <dbReference type="ARBA" id="ARBA00022691"/>
    </source>
</evidence>
<evidence type="ECO:0000256" key="2">
    <source>
        <dbReference type="ARBA" id="ARBA00022679"/>
    </source>
</evidence>
<dbReference type="STRING" id="1314781.A0A166AEB1"/>
<keyword evidence="3" id="KW-0949">S-adenosyl-L-methionine</keyword>
<keyword evidence="1 5" id="KW-0489">Methyltransferase</keyword>
<comment type="similarity">
    <text evidence="4">Belongs to the class I-like SAM-binding methyltransferase superfamily. Cation-dependent O-methyltransferase family.</text>
</comment>
<sequence length="226" mass="24354">MTSSATDYAAIWTRSDAYHNTHLIADPAPGLEAALSESKAEGLPEIAVSAAQGKFLNLLIRTHGWKRVLEVGTLGGYSTIWMANAIPADGKIVTLELSDKHAEVARKNVANAGHAGKVEVIVGPALETLPGLSPDPPFDLAFIDADKESNTEYFVHAKRLVRPGGAIIVDNVGRQGNVADETNTEPRLEGVRRLLRYIKEDKTVDATTIHTVGDKGFDGFLYAIRL</sequence>
<protein>
    <submittedName>
        <fullName evidence="5">O-methyltransferase family 3 protein</fullName>
    </submittedName>
</protein>
<dbReference type="InterPro" id="IPR029063">
    <property type="entry name" value="SAM-dependent_MTases_sf"/>
</dbReference>
<evidence type="ECO:0000313" key="6">
    <source>
        <dbReference type="Proteomes" id="UP000077266"/>
    </source>
</evidence>